<name>A0ACD0P131_9BASI</name>
<sequence length="1106" mass="124790">MPSKPADPASDAGPIQLENTSKRDFLQQLEGKYQAYWKEQRVFDVDSPTSNPELQDLTPEEIREKYPKWFATIPYAYMNGSLHLGHAFTLSKVEFATGYERMLGKRALFPWAFHVTGMPIRSAADKLVREIELFGPDFSGFKEEEEVPAPEKETATPDAASGKVDKSTKGKLAGKSTGLKYQFQIMENTGVPLEEIKEFADANYWLSYFPPIAKEDCTSFGARIDWRRAFITTDANPYYDSFVRWQMNKLHAMSKIKFGERYTIYSPKDGQPCMDHDRSEGEGIGPQEYTALKMEVVQWGAEAAPAVDPVVQGKKVFFVAATLRPETMYGQTNCYVGPAIDYGLFEINDTDVYVCTERAARNMAFQGTTKERGQVKCLATVKGAQLIGTMIKAPLAHYEQVYVLPMETVLATKGTGVVTSVPSDSPDDYATLMDLRKKAEYYKIDPRWASFDPYPVISTPTYGDMIAETLVKKMKIQSARDKVQLAEAKEIAYKEGFYNGTMLVGTYKGEPVQEAKPKVRDEMIRANLAFPYAEPEGKVISRSADECVVALCDQWYMDYGEDSWKAQAEKLVAQMNTFQPETRNQFEAVLGWLRQWACARSYGLGSKLPWDQQYLVESLSDSTIYMSYYTVAHHLQGGVADGSKVGPLGIKAEDLTDEMWDYVLSDGEFPASTKVPKEKADVLRREFQYFYPMDLRSSGKDLIPNHLTFCVYVHAALFPEKHWPRGMRANGHLMLNGKKMSKSTGNSLTLRQSVQKFGADATRLSLADAGDGIEDANFEEKTANANILRLHTLIEWCEDMVRNKDKLRSGAKDSFWDRAFENEINSSITVTNECYEKALYKDAMKHGFYELQTARDLYRDATSDIGMHVDLVMSWIRVQALMIAPIAPHFAEHIWQQFLGEKTSIQNARFPTPSSPVDASVTSAALYLRDTIKTIRDAEFQLTRKKKGKDASAAQNYNDRAPKEVRIFVAQSFPAWQEICVKTLKENYSAETNTVDDKKVRESLAAAGILKEKKVMPFVMMLKKRIFDFGPHVAFNRLLPFNESDTLKAGSSYLKKTLNFREVHIESAEESIAKTSELEGKNGFDVKIVELAEPGTPSFAFYNVDA</sequence>
<protein>
    <submittedName>
        <fullName evidence="1">Leucyl-tRNA synthetase</fullName>
    </submittedName>
</protein>
<evidence type="ECO:0000313" key="1">
    <source>
        <dbReference type="EMBL" id="PWN51813.1"/>
    </source>
</evidence>
<evidence type="ECO:0000313" key="2">
    <source>
        <dbReference type="Proteomes" id="UP000245626"/>
    </source>
</evidence>
<organism evidence="1 2">
    <name type="scientific">Violaceomyces palustris</name>
    <dbReference type="NCBI Taxonomy" id="1673888"/>
    <lineage>
        <taxon>Eukaryota</taxon>
        <taxon>Fungi</taxon>
        <taxon>Dikarya</taxon>
        <taxon>Basidiomycota</taxon>
        <taxon>Ustilaginomycotina</taxon>
        <taxon>Ustilaginomycetes</taxon>
        <taxon>Violaceomycetales</taxon>
        <taxon>Violaceomycetaceae</taxon>
        <taxon>Violaceomyces</taxon>
    </lineage>
</organism>
<dbReference type="Proteomes" id="UP000245626">
    <property type="component" value="Unassembled WGS sequence"/>
</dbReference>
<reference evidence="1 2" key="1">
    <citation type="journal article" date="2018" name="Mol. Biol. Evol.">
        <title>Broad Genomic Sampling Reveals a Smut Pathogenic Ancestry of the Fungal Clade Ustilaginomycotina.</title>
        <authorList>
            <person name="Kijpornyongpan T."/>
            <person name="Mondo S.J."/>
            <person name="Barry K."/>
            <person name="Sandor L."/>
            <person name="Lee J."/>
            <person name="Lipzen A."/>
            <person name="Pangilinan J."/>
            <person name="LaButti K."/>
            <person name="Hainaut M."/>
            <person name="Henrissat B."/>
            <person name="Grigoriev I.V."/>
            <person name="Spatafora J.W."/>
            <person name="Aime M.C."/>
        </authorList>
    </citation>
    <scope>NUCLEOTIDE SEQUENCE [LARGE SCALE GENOMIC DNA]</scope>
    <source>
        <strain evidence="1 2">SA 807</strain>
    </source>
</reference>
<keyword evidence="2" id="KW-1185">Reference proteome</keyword>
<dbReference type="EMBL" id="KZ819815">
    <property type="protein sequence ID" value="PWN51813.1"/>
    <property type="molecule type" value="Genomic_DNA"/>
</dbReference>
<gene>
    <name evidence="1" type="ORF">IE53DRAFT_385804</name>
</gene>
<proteinExistence type="predicted"/>
<accession>A0ACD0P131</accession>